<dbReference type="InterPro" id="IPR023214">
    <property type="entry name" value="HAD_sf"/>
</dbReference>
<evidence type="ECO:0000313" key="1">
    <source>
        <dbReference type="EMBL" id="WAX57924.1"/>
    </source>
</evidence>
<dbReference type="SFLD" id="SFLDG01129">
    <property type="entry name" value="C1.5:_HAD__Beta-PGM__Phosphata"/>
    <property type="match status" value="1"/>
</dbReference>
<protein>
    <submittedName>
        <fullName evidence="1">HAD hydrolase-like protein</fullName>
    </submittedName>
</protein>
<keyword evidence="2" id="KW-1185">Reference proteome</keyword>
<dbReference type="PANTHER" id="PTHR43434">
    <property type="entry name" value="PHOSPHOGLYCOLATE PHOSPHATASE"/>
    <property type="match status" value="1"/>
</dbReference>
<organism evidence="1 2">
    <name type="scientific">Jatrophihabitans cynanchi</name>
    <dbReference type="NCBI Taxonomy" id="2944128"/>
    <lineage>
        <taxon>Bacteria</taxon>
        <taxon>Bacillati</taxon>
        <taxon>Actinomycetota</taxon>
        <taxon>Actinomycetes</taxon>
        <taxon>Jatrophihabitantales</taxon>
        <taxon>Jatrophihabitantaceae</taxon>
        <taxon>Jatrophihabitans</taxon>
    </lineage>
</organism>
<dbReference type="InterPro" id="IPR041492">
    <property type="entry name" value="HAD_2"/>
</dbReference>
<name>A0ABY7JZB7_9ACTN</name>
<dbReference type="InterPro" id="IPR023198">
    <property type="entry name" value="PGP-like_dom2"/>
</dbReference>
<dbReference type="InterPro" id="IPR050155">
    <property type="entry name" value="HAD-like_hydrolase_sf"/>
</dbReference>
<dbReference type="Gene3D" id="1.10.150.240">
    <property type="entry name" value="Putative phosphatase, domain 2"/>
    <property type="match status" value="1"/>
</dbReference>
<dbReference type="InterPro" id="IPR036412">
    <property type="entry name" value="HAD-like_sf"/>
</dbReference>
<dbReference type="EMBL" id="CP097463">
    <property type="protein sequence ID" value="WAX57924.1"/>
    <property type="molecule type" value="Genomic_DNA"/>
</dbReference>
<dbReference type="SFLD" id="SFLDS00003">
    <property type="entry name" value="Haloacid_Dehalogenase"/>
    <property type="match status" value="1"/>
</dbReference>
<accession>A0ABY7JZB7</accession>
<dbReference type="SUPFAM" id="SSF56784">
    <property type="entry name" value="HAD-like"/>
    <property type="match status" value="1"/>
</dbReference>
<dbReference type="RefSeq" id="WP_269444473.1">
    <property type="nucleotide sequence ID" value="NZ_CP097463.1"/>
</dbReference>
<proteinExistence type="predicted"/>
<dbReference type="PANTHER" id="PTHR43434:SF20">
    <property type="entry name" value="5'-NUCLEOTIDASE"/>
    <property type="match status" value="1"/>
</dbReference>
<sequence length="218" mass="22789">MPSVVLFDLDGTVSDSARGILAALRHAFAVTGVPEPDARTERALLGPPFYESLPPLIGAVPLAEVIAAYRDFYATAMFDTTAFDGVPALLQTLRGDGVRLAVATSKPERYAVPIVEHLGVAEMFEVIGGDALDGSRGTKALVIAHVLEQLGHPDPSGVLMVGDRSHDVLGARAHDIGCLGAGWGYALPDELESARPLAICRTVGDLARLLEAPDAAAS</sequence>
<dbReference type="Proteomes" id="UP001164693">
    <property type="component" value="Chromosome"/>
</dbReference>
<reference evidence="1" key="1">
    <citation type="submission" date="2022-05" db="EMBL/GenBank/DDBJ databases">
        <title>Jatrophihabitans sp. SB3-54 whole genome sequence.</title>
        <authorList>
            <person name="Suh M.K."/>
            <person name="Eom M.K."/>
            <person name="Kim J.S."/>
            <person name="Kim H.S."/>
            <person name="Do H.E."/>
            <person name="Shin Y.K."/>
            <person name="Lee J.-S."/>
        </authorList>
    </citation>
    <scope>NUCLEOTIDE SEQUENCE</scope>
    <source>
        <strain evidence="1">SB3-54</strain>
    </source>
</reference>
<dbReference type="Gene3D" id="3.40.50.1000">
    <property type="entry name" value="HAD superfamily/HAD-like"/>
    <property type="match status" value="1"/>
</dbReference>
<evidence type="ECO:0000313" key="2">
    <source>
        <dbReference type="Proteomes" id="UP001164693"/>
    </source>
</evidence>
<gene>
    <name evidence="1" type="ORF">M6B22_03950</name>
</gene>
<dbReference type="Pfam" id="PF13419">
    <property type="entry name" value="HAD_2"/>
    <property type="match status" value="1"/>
</dbReference>